<dbReference type="Gene3D" id="3.40.50.2300">
    <property type="match status" value="1"/>
</dbReference>
<dbReference type="Pfam" id="PF14559">
    <property type="entry name" value="TPR_19"/>
    <property type="match status" value="1"/>
</dbReference>
<protein>
    <submittedName>
        <fullName evidence="4">Tetratricopeptide repeat protein</fullName>
    </submittedName>
</protein>
<dbReference type="PROSITE" id="PS50110">
    <property type="entry name" value="RESPONSE_REGULATORY"/>
    <property type="match status" value="1"/>
</dbReference>
<sequence>MPDAAAFVRQPVSARAPMRGMSENRRAMIAEPDPGARMAIRSTLGEFGITQISEASDGGDVIGRLKLRHHDIIICAYKLDPRRDGQRLLEELRGSGTLPLSTMFVLAIDSGVSGDVIACADFEPDDLIVKPFTGAQLGQRLRRVLDKQRCFHEVYRAVNEAKTADAADECLRLATDTPRFAGSAYRLGVRLLIDSGRLADARRLLEQLIAVRPAPWSLLALARVHARDGRDDEAEALLEPLVIDHPRLLAAYDELAAVKERLGKHEAALDVLDSATRLSARNAARLRQSARLCEATGKAERAEQLYSQLVARVEHSALEKAEDYNAFTRVLLAQGKFDEANQVIARRPAGVGEQADGEFMAALLGYRRAFAAGDHAATEGAFDLLDDLHRRKGARLSPGLVLEYAQIALDREQTDFARIALADLLERETADPVTRQRARTLYEALPAPAAVPTAANDTPHQLTFEQIDDAFRKLDDKHDEALAKAIERSLLQWAERVDMAVQVTAARDRLARHRKRLQTTAD</sequence>
<dbReference type="GO" id="GO:0000160">
    <property type="term" value="P:phosphorelay signal transduction system"/>
    <property type="evidence" value="ECO:0007669"/>
    <property type="project" value="InterPro"/>
</dbReference>
<dbReference type="OrthoDB" id="7298659at2"/>
<comment type="caution">
    <text evidence="1">Lacks conserved residue(s) required for the propagation of feature annotation.</text>
</comment>
<dbReference type="SMART" id="SM00448">
    <property type="entry name" value="REC"/>
    <property type="match status" value="1"/>
</dbReference>
<dbReference type="InterPro" id="IPR052048">
    <property type="entry name" value="ST_Response_Regulator"/>
</dbReference>
<proteinExistence type="predicted"/>
<accession>A0A8B6X0W7</accession>
<dbReference type="AlphaFoldDB" id="A0A8B6X0W7"/>
<organism evidence="3 4">
    <name type="scientific">Derxia gummosa DSM 723</name>
    <dbReference type="NCBI Taxonomy" id="1121388"/>
    <lineage>
        <taxon>Bacteria</taxon>
        <taxon>Pseudomonadati</taxon>
        <taxon>Pseudomonadota</taxon>
        <taxon>Betaproteobacteria</taxon>
        <taxon>Burkholderiales</taxon>
        <taxon>Alcaligenaceae</taxon>
        <taxon>Derxia</taxon>
    </lineage>
</organism>
<reference evidence="4" key="1">
    <citation type="submission" date="2025-08" db="UniProtKB">
        <authorList>
            <consortium name="RefSeq"/>
        </authorList>
    </citation>
    <scope>IDENTIFICATION</scope>
</reference>
<evidence type="ECO:0000313" key="3">
    <source>
        <dbReference type="Proteomes" id="UP000675920"/>
    </source>
</evidence>
<evidence type="ECO:0000256" key="1">
    <source>
        <dbReference type="PROSITE-ProRule" id="PRU00169"/>
    </source>
</evidence>
<dbReference type="PANTHER" id="PTHR43228:SF1">
    <property type="entry name" value="TWO-COMPONENT RESPONSE REGULATOR ARR22"/>
    <property type="match status" value="1"/>
</dbReference>
<dbReference type="SUPFAM" id="SSF48452">
    <property type="entry name" value="TPR-like"/>
    <property type="match status" value="1"/>
</dbReference>
<dbReference type="InterPro" id="IPR011006">
    <property type="entry name" value="CheY-like_superfamily"/>
</dbReference>
<feature type="domain" description="Response regulatory" evidence="2">
    <location>
        <begin position="26"/>
        <end position="145"/>
    </location>
</feature>
<dbReference type="InterPro" id="IPR011990">
    <property type="entry name" value="TPR-like_helical_dom_sf"/>
</dbReference>
<dbReference type="Pfam" id="PF00072">
    <property type="entry name" value="Response_reg"/>
    <property type="match status" value="1"/>
</dbReference>
<dbReference type="PANTHER" id="PTHR43228">
    <property type="entry name" value="TWO-COMPONENT RESPONSE REGULATOR"/>
    <property type="match status" value="1"/>
</dbReference>
<dbReference type="SUPFAM" id="SSF52172">
    <property type="entry name" value="CheY-like"/>
    <property type="match status" value="1"/>
</dbReference>
<evidence type="ECO:0000259" key="2">
    <source>
        <dbReference type="PROSITE" id="PS50110"/>
    </source>
</evidence>
<name>A0A8B6X0W7_9BURK</name>
<keyword evidence="3" id="KW-1185">Reference proteome</keyword>
<dbReference type="Gene3D" id="1.25.40.10">
    <property type="entry name" value="Tetratricopeptide repeat domain"/>
    <property type="match status" value="1"/>
</dbReference>
<evidence type="ECO:0000313" key="4">
    <source>
        <dbReference type="RefSeq" id="WP_028310004.1"/>
    </source>
</evidence>
<dbReference type="RefSeq" id="WP_028310004.1">
    <property type="nucleotide sequence ID" value="NZ_AXWS01000007.1"/>
</dbReference>
<dbReference type="InterPro" id="IPR001789">
    <property type="entry name" value="Sig_transdc_resp-reg_receiver"/>
</dbReference>
<dbReference type="Proteomes" id="UP000675920">
    <property type="component" value="Unplaced"/>
</dbReference>